<reference evidence="3 4" key="2">
    <citation type="submission" date="2018-11" db="EMBL/GenBank/DDBJ databases">
        <authorList>
            <consortium name="Pathogen Informatics"/>
        </authorList>
    </citation>
    <scope>NUCLEOTIDE SEQUENCE [LARGE SCALE GENOMIC DNA]</scope>
</reference>
<feature type="domain" description="Ferric reductase NAD binding" evidence="2">
    <location>
        <begin position="4"/>
        <end position="51"/>
    </location>
</feature>
<sequence length="70" mass="8156">MFTGLNAANHFGRPNFDAFFRFVQSRHKDIREIGVFSCGPNSINKEVRRSCTAANRIRNAPSFYHRFETF</sequence>
<keyword evidence="1" id="KW-0560">Oxidoreductase</keyword>
<protein>
    <submittedName>
        <fullName evidence="5">NAD_binding_6 domain-containing protein</fullName>
    </submittedName>
</protein>
<reference evidence="5" key="1">
    <citation type="submission" date="2016-06" db="UniProtKB">
        <authorList>
            <consortium name="WormBaseParasite"/>
        </authorList>
    </citation>
    <scope>IDENTIFICATION</scope>
</reference>
<dbReference type="InterPro" id="IPR013121">
    <property type="entry name" value="Fe_red_NAD-bd_6"/>
</dbReference>
<gene>
    <name evidence="3" type="ORF">GPUH_LOCUS19673</name>
</gene>
<dbReference type="InterPro" id="IPR039261">
    <property type="entry name" value="FNR_nucleotide-bd"/>
</dbReference>
<dbReference type="Pfam" id="PF08030">
    <property type="entry name" value="NAD_binding_6"/>
    <property type="match status" value="1"/>
</dbReference>
<dbReference type="GO" id="GO:0016491">
    <property type="term" value="F:oxidoreductase activity"/>
    <property type="evidence" value="ECO:0007669"/>
    <property type="project" value="UniProtKB-KW"/>
</dbReference>
<dbReference type="EMBL" id="UYRT01088939">
    <property type="protein sequence ID" value="VDN34335.1"/>
    <property type="molecule type" value="Genomic_DNA"/>
</dbReference>
<accession>A0A183EFD2</accession>
<evidence type="ECO:0000313" key="5">
    <source>
        <dbReference type="WBParaSite" id="GPUH_0001969801-mRNA-1"/>
    </source>
</evidence>
<dbReference type="OrthoDB" id="6019201at2759"/>
<evidence type="ECO:0000313" key="3">
    <source>
        <dbReference type="EMBL" id="VDN34335.1"/>
    </source>
</evidence>
<evidence type="ECO:0000313" key="4">
    <source>
        <dbReference type="Proteomes" id="UP000271098"/>
    </source>
</evidence>
<dbReference type="AlphaFoldDB" id="A0A183EFD2"/>
<dbReference type="Gene3D" id="3.40.50.80">
    <property type="entry name" value="Nucleotide-binding domain of ferredoxin-NADP reductase (FNR) module"/>
    <property type="match status" value="1"/>
</dbReference>
<name>A0A183EFD2_9BILA</name>
<evidence type="ECO:0000256" key="1">
    <source>
        <dbReference type="ARBA" id="ARBA00023002"/>
    </source>
</evidence>
<keyword evidence="4" id="KW-1185">Reference proteome</keyword>
<proteinExistence type="predicted"/>
<dbReference type="WBParaSite" id="GPUH_0001969801-mRNA-1">
    <property type="protein sequence ID" value="GPUH_0001969801-mRNA-1"/>
    <property type="gene ID" value="GPUH_0001969801"/>
</dbReference>
<evidence type="ECO:0000259" key="2">
    <source>
        <dbReference type="Pfam" id="PF08030"/>
    </source>
</evidence>
<organism evidence="5">
    <name type="scientific">Gongylonema pulchrum</name>
    <dbReference type="NCBI Taxonomy" id="637853"/>
    <lineage>
        <taxon>Eukaryota</taxon>
        <taxon>Metazoa</taxon>
        <taxon>Ecdysozoa</taxon>
        <taxon>Nematoda</taxon>
        <taxon>Chromadorea</taxon>
        <taxon>Rhabditida</taxon>
        <taxon>Spirurina</taxon>
        <taxon>Spiruromorpha</taxon>
        <taxon>Spiruroidea</taxon>
        <taxon>Gongylonematidae</taxon>
        <taxon>Gongylonema</taxon>
    </lineage>
</organism>
<dbReference type="Proteomes" id="UP000271098">
    <property type="component" value="Unassembled WGS sequence"/>
</dbReference>